<dbReference type="EMBL" id="JAFDVD010000015">
    <property type="protein sequence ID" value="MBM6401491.1"/>
    <property type="molecule type" value="Genomic_DNA"/>
</dbReference>
<sequence length="205" mass="20847">MTVEQPVPGFAAPPQLPPPVGAYPVGAVVAEAGPITPVQEQTSDGLRVRWDGTVLAPSSVMNAVYLMWAGAVLALLEGIVTAFRAETAVDEVLASTGLAVDPGVAGAVVTGVKVASVGWGLVLALVWMWVASGNAKGRGGARVAATVFYAFAVLGVLITALGALSGGLADLLLALPGFAVGTGAIVLLWLPSSSRYYALVRSRRR</sequence>
<name>A0ABS2CNN1_9MICO</name>
<feature type="transmembrane region" description="Helical" evidence="1">
    <location>
        <begin position="63"/>
        <end position="83"/>
    </location>
</feature>
<feature type="transmembrane region" description="Helical" evidence="1">
    <location>
        <begin position="171"/>
        <end position="190"/>
    </location>
</feature>
<comment type="caution">
    <text evidence="2">The sequence shown here is derived from an EMBL/GenBank/DDBJ whole genome shotgun (WGS) entry which is preliminary data.</text>
</comment>
<accession>A0ABS2CNN1</accession>
<proteinExistence type="predicted"/>
<feature type="transmembrane region" description="Helical" evidence="1">
    <location>
        <begin position="103"/>
        <end position="131"/>
    </location>
</feature>
<evidence type="ECO:0000256" key="1">
    <source>
        <dbReference type="SAM" id="Phobius"/>
    </source>
</evidence>
<gene>
    <name evidence="2" type="ORF">JQN70_13915</name>
</gene>
<evidence type="ECO:0000313" key="2">
    <source>
        <dbReference type="EMBL" id="MBM6401491.1"/>
    </source>
</evidence>
<keyword evidence="1" id="KW-0472">Membrane</keyword>
<keyword evidence="1" id="KW-1133">Transmembrane helix</keyword>
<feature type="transmembrane region" description="Helical" evidence="1">
    <location>
        <begin position="143"/>
        <end position="165"/>
    </location>
</feature>
<protein>
    <submittedName>
        <fullName evidence="2">Uncharacterized protein</fullName>
    </submittedName>
</protein>
<organism evidence="2 3">
    <name type="scientific">Phycicoccus sonneratiae</name>
    <dbReference type="NCBI Taxonomy" id="2807628"/>
    <lineage>
        <taxon>Bacteria</taxon>
        <taxon>Bacillati</taxon>
        <taxon>Actinomycetota</taxon>
        <taxon>Actinomycetes</taxon>
        <taxon>Micrococcales</taxon>
        <taxon>Intrasporangiaceae</taxon>
        <taxon>Phycicoccus</taxon>
    </lineage>
</organism>
<keyword evidence="1" id="KW-0812">Transmembrane</keyword>
<keyword evidence="3" id="KW-1185">Reference proteome</keyword>
<dbReference type="Proteomes" id="UP001430172">
    <property type="component" value="Unassembled WGS sequence"/>
</dbReference>
<reference evidence="2" key="1">
    <citation type="submission" date="2021-02" db="EMBL/GenBank/DDBJ databases">
        <title>Phycicoccus sp. MQZ13P-5T, whole genome shotgun sequence.</title>
        <authorList>
            <person name="Tuo L."/>
        </authorList>
    </citation>
    <scope>NUCLEOTIDE SEQUENCE</scope>
    <source>
        <strain evidence="2">MQZ13P-5</strain>
    </source>
</reference>
<dbReference type="RefSeq" id="WP_204131960.1">
    <property type="nucleotide sequence ID" value="NZ_JAFDVD010000015.1"/>
</dbReference>
<evidence type="ECO:0000313" key="3">
    <source>
        <dbReference type="Proteomes" id="UP001430172"/>
    </source>
</evidence>